<organism evidence="1 2">
    <name type="scientific">Rhizophagus clarus</name>
    <dbReference type="NCBI Taxonomy" id="94130"/>
    <lineage>
        <taxon>Eukaryota</taxon>
        <taxon>Fungi</taxon>
        <taxon>Fungi incertae sedis</taxon>
        <taxon>Mucoromycota</taxon>
        <taxon>Glomeromycotina</taxon>
        <taxon>Glomeromycetes</taxon>
        <taxon>Glomerales</taxon>
        <taxon>Glomeraceae</taxon>
        <taxon>Rhizophagus</taxon>
    </lineage>
</organism>
<gene>
    <name evidence="1" type="ORF">RCL2_000233800</name>
</gene>
<sequence length="94" mass="10794">MLAHSAWSQARKIEIGDFSKKESMRYLVKKCNIKEVDAEKLYDLVGGRIVNLKAVAEDFLAGKKFEAIKQEVFGTVFDKLESARKKIMRRLELS</sequence>
<dbReference type="AlphaFoldDB" id="A0A8H3KU12"/>
<dbReference type="GO" id="GO:0016787">
    <property type="term" value="F:hydrolase activity"/>
    <property type="evidence" value="ECO:0007669"/>
    <property type="project" value="UniProtKB-KW"/>
</dbReference>
<evidence type="ECO:0000313" key="1">
    <source>
        <dbReference type="EMBL" id="GES74874.1"/>
    </source>
</evidence>
<accession>A0A8H3KU12</accession>
<name>A0A8H3KU12_9GLOM</name>
<dbReference type="Proteomes" id="UP000615446">
    <property type="component" value="Unassembled WGS sequence"/>
</dbReference>
<proteinExistence type="predicted"/>
<keyword evidence="1" id="KW-0378">Hydrolase</keyword>
<dbReference type="EMBL" id="BLAL01000012">
    <property type="protein sequence ID" value="GES74874.1"/>
    <property type="molecule type" value="Genomic_DNA"/>
</dbReference>
<comment type="caution">
    <text evidence="1">The sequence shown here is derived from an EMBL/GenBank/DDBJ whole genome shotgun (WGS) entry which is preliminary data.</text>
</comment>
<evidence type="ECO:0000313" key="2">
    <source>
        <dbReference type="Proteomes" id="UP000615446"/>
    </source>
</evidence>
<reference evidence="1" key="1">
    <citation type="submission" date="2019-10" db="EMBL/GenBank/DDBJ databases">
        <title>Conservation and host-specific expression of non-tandemly repeated heterogenous ribosome RNA gene in arbuscular mycorrhizal fungi.</title>
        <authorList>
            <person name="Maeda T."/>
            <person name="Kobayashi Y."/>
            <person name="Nakagawa T."/>
            <person name="Ezawa T."/>
            <person name="Yamaguchi K."/>
            <person name="Bino T."/>
            <person name="Nishimoto Y."/>
            <person name="Shigenobu S."/>
            <person name="Kawaguchi M."/>
        </authorList>
    </citation>
    <scope>NUCLEOTIDE SEQUENCE</scope>
    <source>
        <strain evidence="1">HR1</strain>
    </source>
</reference>
<dbReference type="OrthoDB" id="2411356at2759"/>
<protein>
    <submittedName>
        <fullName evidence="1">P-loop containing nucleoside triphosphate hydrolase protein</fullName>
    </submittedName>
</protein>